<name>A0A7X0Y4A3_9LIST</name>
<evidence type="ECO:0000313" key="3">
    <source>
        <dbReference type="EMBL" id="MBC1936696.1"/>
    </source>
</evidence>
<dbReference type="AlphaFoldDB" id="A0A7X0Y4A3"/>
<keyword evidence="1" id="KW-0472">Membrane</keyword>
<dbReference type="Proteomes" id="UP000535908">
    <property type="component" value="Unassembled WGS sequence"/>
</dbReference>
<sequence length="190" mass="22011">MLTAKDILLIAPIIYLFFLFQWIRKKESIEKIVFKSFMFIYLTGVVGYTMFPIMANSMLIEDTRALREGVSGINVVPFATIWEIYIYSGDMDVSQGIFQVVANVIMFIPLGCLYPLCSKYKVGWKRMFLIVITLSMSIELLQLLQNILYQSAFKYVDIDDLIWNVSGGMIGYGLFRLCKPIFQKLNVYHF</sequence>
<evidence type="ECO:0000259" key="2">
    <source>
        <dbReference type="Pfam" id="PF04892"/>
    </source>
</evidence>
<dbReference type="EMBL" id="JAARWN010000009">
    <property type="protein sequence ID" value="MBC1936696.1"/>
    <property type="molecule type" value="Genomic_DNA"/>
</dbReference>
<accession>A0A7X0Y4A3</accession>
<feature type="transmembrane region" description="Helical" evidence="1">
    <location>
        <begin position="6"/>
        <end position="23"/>
    </location>
</feature>
<comment type="caution">
    <text evidence="3">The sequence shown here is derived from an EMBL/GenBank/DDBJ whole genome shotgun (WGS) entry which is preliminary data.</text>
</comment>
<gene>
    <name evidence="3" type="ORF">HCA69_09980</name>
</gene>
<keyword evidence="1" id="KW-0812">Transmembrane</keyword>
<dbReference type="InterPro" id="IPR006976">
    <property type="entry name" value="VanZ-like"/>
</dbReference>
<protein>
    <submittedName>
        <fullName evidence="3">VanZ family protein</fullName>
    </submittedName>
</protein>
<dbReference type="InterPro" id="IPR053150">
    <property type="entry name" value="Teicoplanin_resist-assoc"/>
</dbReference>
<dbReference type="Pfam" id="PF04892">
    <property type="entry name" value="VanZ"/>
    <property type="match status" value="1"/>
</dbReference>
<dbReference type="RefSeq" id="WP_185526216.1">
    <property type="nucleotide sequence ID" value="NZ_JAARWN010000009.1"/>
</dbReference>
<dbReference type="PANTHER" id="PTHR36834">
    <property type="entry name" value="MEMBRANE PROTEIN-RELATED"/>
    <property type="match status" value="1"/>
</dbReference>
<feature type="transmembrane region" description="Helical" evidence="1">
    <location>
        <begin position="128"/>
        <end position="149"/>
    </location>
</feature>
<feature type="transmembrane region" description="Helical" evidence="1">
    <location>
        <begin position="32"/>
        <end position="51"/>
    </location>
</feature>
<organism evidence="3 4">
    <name type="scientific">Listeria grandensis</name>
    <dbReference type="NCBI Taxonomy" id="1494963"/>
    <lineage>
        <taxon>Bacteria</taxon>
        <taxon>Bacillati</taxon>
        <taxon>Bacillota</taxon>
        <taxon>Bacilli</taxon>
        <taxon>Bacillales</taxon>
        <taxon>Listeriaceae</taxon>
        <taxon>Listeria</taxon>
    </lineage>
</organism>
<feature type="transmembrane region" description="Helical" evidence="1">
    <location>
        <begin position="97"/>
        <end position="116"/>
    </location>
</feature>
<feature type="domain" description="VanZ-like" evidence="2">
    <location>
        <begin position="39"/>
        <end position="178"/>
    </location>
</feature>
<dbReference type="PANTHER" id="PTHR36834:SF1">
    <property type="entry name" value="INTEGRAL MEMBRANE PROTEIN"/>
    <property type="match status" value="1"/>
</dbReference>
<proteinExistence type="predicted"/>
<reference evidence="3 4" key="1">
    <citation type="submission" date="2020-03" db="EMBL/GenBank/DDBJ databases">
        <title>Soil Listeria distribution.</title>
        <authorList>
            <person name="Liao J."/>
            <person name="Wiedmann M."/>
        </authorList>
    </citation>
    <scope>NUCLEOTIDE SEQUENCE [LARGE SCALE GENOMIC DNA]</scope>
    <source>
        <strain evidence="3 4">FSL L7-0741</strain>
    </source>
</reference>
<evidence type="ECO:0000256" key="1">
    <source>
        <dbReference type="SAM" id="Phobius"/>
    </source>
</evidence>
<keyword evidence="1" id="KW-1133">Transmembrane helix</keyword>
<evidence type="ECO:0000313" key="4">
    <source>
        <dbReference type="Proteomes" id="UP000535908"/>
    </source>
</evidence>